<evidence type="ECO:0000313" key="3">
    <source>
        <dbReference type="Proteomes" id="UP001168821"/>
    </source>
</evidence>
<reference evidence="2" key="1">
    <citation type="journal article" date="2023" name="G3 (Bethesda)">
        <title>Whole genome assemblies of Zophobas morio and Tenebrio molitor.</title>
        <authorList>
            <person name="Kaur S."/>
            <person name="Stinson S.A."/>
            <person name="diCenzo G.C."/>
        </authorList>
    </citation>
    <scope>NUCLEOTIDE SEQUENCE</scope>
    <source>
        <strain evidence="2">QUZm001</strain>
    </source>
</reference>
<protein>
    <submittedName>
        <fullName evidence="2">Uncharacterized protein</fullName>
    </submittedName>
</protein>
<sequence>MKKSFVLICVTLLVFLLATAFAYPASRDSLDDLAVAADDFVFEPLFSLRRHTNEKRRVFNFRPDYEYYRDDSDDFPTVT</sequence>
<organism evidence="2 3">
    <name type="scientific">Zophobas morio</name>
    <dbReference type="NCBI Taxonomy" id="2755281"/>
    <lineage>
        <taxon>Eukaryota</taxon>
        <taxon>Metazoa</taxon>
        <taxon>Ecdysozoa</taxon>
        <taxon>Arthropoda</taxon>
        <taxon>Hexapoda</taxon>
        <taxon>Insecta</taxon>
        <taxon>Pterygota</taxon>
        <taxon>Neoptera</taxon>
        <taxon>Endopterygota</taxon>
        <taxon>Coleoptera</taxon>
        <taxon>Polyphaga</taxon>
        <taxon>Cucujiformia</taxon>
        <taxon>Tenebrionidae</taxon>
        <taxon>Zophobas</taxon>
    </lineage>
</organism>
<feature type="signal peptide" evidence="1">
    <location>
        <begin position="1"/>
        <end position="22"/>
    </location>
</feature>
<proteinExistence type="predicted"/>
<keyword evidence="1" id="KW-0732">Signal</keyword>
<dbReference type="EMBL" id="JALNTZ010000001">
    <property type="protein sequence ID" value="KAJ3665495.1"/>
    <property type="molecule type" value="Genomic_DNA"/>
</dbReference>
<evidence type="ECO:0000313" key="2">
    <source>
        <dbReference type="EMBL" id="KAJ3665495.1"/>
    </source>
</evidence>
<dbReference type="AlphaFoldDB" id="A0AA38MNY3"/>
<gene>
    <name evidence="2" type="ORF">Zmor_000988</name>
</gene>
<dbReference type="Proteomes" id="UP001168821">
    <property type="component" value="Unassembled WGS sequence"/>
</dbReference>
<keyword evidence="3" id="KW-1185">Reference proteome</keyword>
<feature type="chain" id="PRO_5041248839" evidence="1">
    <location>
        <begin position="23"/>
        <end position="79"/>
    </location>
</feature>
<comment type="caution">
    <text evidence="2">The sequence shown here is derived from an EMBL/GenBank/DDBJ whole genome shotgun (WGS) entry which is preliminary data.</text>
</comment>
<name>A0AA38MNY3_9CUCU</name>
<evidence type="ECO:0000256" key="1">
    <source>
        <dbReference type="SAM" id="SignalP"/>
    </source>
</evidence>
<accession>A0AA38MNY3</accession>